<name>A0A382XT37_9ZZZZ</name>
<evidence type="ECO:0000313" key="1">
    <source>
        <dbReference type="EMBL" id="SVD74029.1"/>
    </source>
</evidence>
<proteinExistence type="predicted"/>
<reference evidence="1" key="1">
    <citation type="submission" date="2018-05" db="EMBL/GenBank/DDBJ databases">
        <authorList>
            <person name="Lanie J.A."/>
            <person name="Ng W.-L."/>
            <person name="Kazmierczak K.M."/>
            <person name="Andrzejewski T.M."/>
            <person name="Davidsen T.M."/>
            <person name="Wayne K.J."/>
            <person name="Tettelin H."/>
            <person name="Glass J.I."/>
            <person name="Rusch D."/>
            <person name="Podicherti R."/>
            <person name="Tsui H.-C.T."/>
            <person name="Winkler M.E."/>
        </authorList>
    </citation>
    <scope>NUCLEOTIDE SEQUENCE</scope>
</reference>
<sequence length="44" mass="5664">MEHQFLRKKRIQRKGIFWNITQHQQLVYVLMKKRKEYYLIILFP</sequence>
<dbReference type="AlphaFoldDB" id="A0A382XT37"/>
<organism evidence="1">
    <name type="scientific">marine metagenome</name>
    <dbReference type="NCBI Taxonomy" id="408172"/>
    <lineage>
        <taxon>unclassified sequences</taxon>
        <taxon>metagenomes</taxon>
        <taxon>ecological metagenomes</taxon>
    </lineage>
</organism>
<accession>A0A382XT37</accession>
<dbReference type="EMBL" id="UINC01170133">
    <property type="protein sequence ID" value="SVD74029.1"/>
    <property type="molecule type" value="Genomic_DNA"/>
</dbReference>
<gene>
    <name evidence="1" type="ORF">METZ01_LOCUS426883</name>
</gene>
<protein>
    <submittedName>
        <fullName evidence="1">Uncharacterized protein</fullName>
    </submittedName>
</protein>